<evidence type="ECO:0000313" key="3">
    <source>
        <dbReference type="Proteomes" id="UP000095192"/>
    </source>
</evidence>
<reference evidence="2 3" key="1">
    <citation type="journal article" date="2016" name="BMC Genomics">
        <title>Comparative genomics reveals Cyclospora cayetanensis possesses coccidia-like metabolism and invasion components but unique surface antigens.</title>
        <authorList>
            <person name="Liu S."/>
            <person name="Wang L."/>
            <person name="Zheng H."/>
            <person name="Xu Z."/>
            <person name="Roellig D.M."/>
            <person name="Li N."/>
            <person name="Frace M.A."/>
            <person name="Tang K."/>
            <person name="Arrowood M.J."/>
            <person name="Moss D.M."/>
            <person name="Zhang L."/>
            <person name="Feng Y."/>
            <person name="Xiao L."/>
        </authorList>
    </citation>
    <scope>NUCLEOTIDE SEQUENCE [LARGE SCALE GENOMIC DNA]</scope>
    <source>
        <strain evidence="2 3">CHN_HEN01</strain>
    </source>
</reference>
<gene>
    <name evidence="2" type="ORF">cyc_08352</name>
</gene>
<feature type="compositionally biased region" description="Polar residues" evidence="1">
    <location>
        <begin position="164"/>
        <end position="174"/>
    </location>
</feature>
<accession>A0A1D3D2D1</accession>
<proteinExistence type="predicted"/>
<feature type="region of interest" description="Disordered" evidence="1">
    <location>
        <begin position="735"/>
        <end position="757"/>
    </location>
</feature>
<dbReference type="VEuPathDB" id="ToxoDB:cyc_08352"/>
<feature type="region of interest" description="Disordered" evidence="1">
    <location>
        <begin position="657"/>
        <end position="715"/>
    </location>
</feature>
<feature type="region of interest" description="Disordered" evidence="1">
    <location>
        <begin position="108"/>
        <end position="314"/>
    </location>
</feature>
<name>A0A1D3D2D1_9EIME</name>
<feature type="region of interest" description="Disordered" evidence="1">
    <location>
        <begin position="791"/>
        <end position="831"/>
    </location>
</feature>
<protein>
    <submittedName>
        <fullName evidence="2">Uncharacterized protein</fullName>
    </submittedName>
</protein>
<keyword evidence="3" id="KW-1185">Reference proteome</keyword>
<sequence length="888" mass="97062">MGYAGFYVETPRMRRLPGGHYQRLAEGNQLPLYELLCCSCCQPAREYELVQETPRAAVLHRPFVKGRSTREVVKQKSRKAKGDSFPGEPEEQPLQRTLSWADTRGSSAISMDAPTEAGGSHGSRRGHQHSRSSSSVFDTPAQSPPHPSPSVTPVEATPRMGQIIRQSEPQTVPQIQPLGSRRQAAKLEPQGAGREEDNSTMPQPDVGATSTEGERHSTLLEPPLGRGSSRMVDALERGSSRAVGAPERGTSRISENGKPARRSSSMQTLDRESSGSKSRGSEGGDSQASIEKQPDGLAKQQSEMQPAESATPDVPVAKKIRVDVSSITGQLNIPGERPEIFLLCGYISDSLIDLLNHTRHRSPPMALSPSAKAGEYSVDIPVAHSFIIPLKEEAVGVRVTLVLAQELEETVKGRRKMSWRLNDIGSVTISATELRQPKSLDWAVYPVTLVANFAQSCSASMKCKFSSFLGNEGPSLPDDLIEPYKPPRSISKIRNLRDEAQHEAAAPMVEYRKARLGMSPESSSISSSEFFYDMQHSYSSDLCSIAPSTLPSLQINGSPVPKEPRSVLKLNLAEMRPLYSKPSSNYRLEDAQDKTGAAAVYASEDGHVVDCRGLLKKTLSLDCSVTPSGKLVHKWQLQHRQASLILKQLLQHDSEKQQQLQVTTGAGNERSSLDRTARYSNKQASPLPPIPKRNDTAYGGFRRNTTAPDRDDGASRIKSKRVVFIAPSCNASPPWSGVCSTTSNSSNNSPRSVAATPRSRKSLIYTYQEADSHKTCISGYDVGEITAKGNSALPKAISPPLKKAPPQMMPRISEQQQQPQEPPQNSITGDGSVQHLSAVISDLIQEVNTNTARLQLRMQQEGQCLRYQRKQKLQLQRDLPAVPKANKS</sequence>
<dbReference type="EMBL" id="JROU02001041">
    <property type="protein sequence ID" value="OEH77602.1"/>
    <property type="molecule type" value="Genomic_DNA"/>
</dbReference>
<feature type="compositionally biased region" description="Low complexity" evidence="1">
    <location>
        <begin position="740"/>
        <end position="749"/>
    </location>
</feature>
<feature type="region of interest" description="Disordered" evidence="1">
    <location>
        <begin position="67"/>
        <end position="96"/>
    </location>
</feature>
<dbReference type="InParanoid" id="A0A1D3D2D1"/>
<comment type="caution">
    <text evidence="2">The sequence shown here is derived from an EMBL/GenBank/DDBJ whole genome shotgun (WGS) entry which is preliminary data.</text>
</comment>
<evidence type="ECO:0000256" key="1">
    <source>
        <dbReference type="SAM" id="MobiDB-lite"/>
    </source>
</evidence>
<evidence type="ECO:0000313" key="2">
    <source>
        <dbReference type="EMBL" id="OEH77602.1"/>
    </source>
</evidence>
<dbReference type="AlphaFoldDB" id="A0A1D3D2D1"/>
<organism evidence="2 3">
    <name type="scientific">Cyclospora cayetanensis</name>
    <dbReference type="NCBI Taxonomy" id="88456"/>
    <lineage>
        <taxon>Eukaryota</taxon>
        <taxon>Sar</taxon>
        <taxon>Alveolata</taxon>
        <taxon>Apicomplexa</taxon>
        <taxon>Conoidasida</taxon>
        <taxon>Coccidia</taxon>
        <taxon>Eucoccidiorida</taxon>
        <taxon>Eimeriorina</taxon>
        <taxon>Eimeriidae</taxon>
        <taxon>Cyclospora</taxon>
    </lineage>
</organism>
<feature type="compositionally biased region" description="Polar residues" evidence="1">
    <location>
        <begin position="657"/>
        <end position="670"/>
    </location>
</feature>
<feature type="compositionally biased region" description="Basic and acidic residues" evidence="1">
    <location>
        <begin position="269"/>
        <end position="282"/>
    </location>
</feature>
<dbReference type="Proteomes" id="UP000095192">
    <property type="component" value="Unassembled WGS sequence"/>
</dbReference>